<dbReference type="Proteomes" id="UP000215914">
    <property type="component" value="Unassembled WGS sequence"/>
</dbReference>
<evidence type="ECO:0000313" key="2">
    <source>
        <dbReference type="EMBL" id="KAF5787406.1"/>
    </source>
</evidence>
<gene>
    <name evidence="2" type="ORF">HanXRQr2_Chr10g0452391</name>
</gene>
<comment type="similarity">
    <text evidence="1">Belongs to the glycosyl hydrolase 1 family.</text>
</comment>
<reference evidence="2" key="1">
    <citation type="journal article" date="2017" name="Nature">
        <title>The sunflower genome provides insights into oil metabolism, flowering and Asterid evolution.</title>
        <authorList>
            <person name="Badouin H."/>
            <person name="Gouzy J."/>
            <person name="Grassa C.J."/>
            <person name="Murat F."/>
            <person name="Staton S.E."/>
            <person name="Cottret L."/>
            <person name="Lelandais-Briere C."/>
            <person name="Owens G.L."/>
            <person name="Carrere S."/>
            <person name="Mayjonade B."/>
            <person name="Legrand L."/>
            <person name="Gill N."/>
            <person name="Kane N.C."/>
            <person name="Bowers J.E."/>
            <person name="Hubner S."/>
            <person name="Bellec A."/>
            <person name="Berard A."/>
            <person name="Berges H."/>
            <person name="Blanchet N."/>
            <person name="Boniface M.C."/>
            <person name="Brunel D."/>
            <person name="Catrice O."/>
            <person name="Chaidir N."/>
            <person name="Claudel C."/>
            <person name="Donnadieu C."/>
            <person name="Faraut T."/>
            <person name="Fievet G."/>
            <person name="Helmstetter N."/>
            <person name="King M."/>
            <person name="Knapp S.J."/>
            <person name="Lai Z."/>
            <person name="Le Paslier M.C."/>
            <person name="Lippi Y."/>
            <person name="Lorenzon L."/>
            <person name="Mandel J.R."/>
            <person name="Marage G."/>
            <person name="Marchand G."/>
            <person name="Marquand E."/>
            <person name="Bret-Mestries E."/>
            <person name="Morien E."/>
            <person name="Nambeesan S."/>
            <person name="Nguyen T."/>
            <person name="Pegot-Espagnet P."/>
            <person name="Pouilly N."/>
            <person name="Raftis F."/>
            <person name="Sallet E."/>
            <person name="Schiex T."/>
            <person name="Thomas J."/>
            <person name="Vandecasteele C."/>
            <person name="Vares D."/>
            <person name="Vear F."/>
            <person name="Vautrin S."/>
            <person name="Crespi M."/>
            <person name="Mangin B."/>
            <person name="Burke J.M."/>
            <person name="Salse J."/>
            <person name="Munos S."/>
            <person name="Vincourt P."/>
            <person name="Rieseberg L.H."/>
            <person name="Langlade N.B."/>
        </authorList>
    </citation>
    <scope>NUCLEOTIDE SEQUENCE</scope>
    <source>
        <tissue evidence="2">Leaves</tissue>
    </source>
</reference>
<dbReference type="GO" id="GO:0008422">
    <property type="term" value="F:beta-glucosidase activity"/>
    <property type="evidence" value="ECO:0007669"/>
    <property type="project" value="UniProtKB-EC"/>
</dbReference>
<proteinExistence type="inferred from homology"/>
<dbReference type="SUPFAM" id="SSF51445">
    <property type="entry name" value="(Trans)glycosidases"/>
    <property type="match status" value="1"/>
</dbReference>
<organism evidence="2 3">
    <name type="scientific">Helianthus annuus</name>
    <name type="common">Common sunflower</name>
    <dbReference type="NCBI Taxonomy" id="4232"/>
    <lineage>
        <taxon>Eukaryota</taxon>
        <taxon>Viridiplantae</taxon>
        <taxon>Streptophyta</taxon>
        <taxon>Embryophyta</taxon>
        <taxon>Tracheophyta</taxon>
        <taxon>Spermatophyta</taxon>
        <taxon>Magnoliopsida</taxon>
        <taxon>eudicotyledons</taxon>
        <taxon>Gunneridae</taxon>
        <taxon>Pentapetalae</taxon>
        <taxon>asterids</taxon>
        <taxon>campanulids</taxon>
        <taxon>Asterales</taxon>
        <taxon>Asteraceae</taxon>
        <taxon>Asteroideae</taxon>
        <taxon>Heliantheae alliance</taxon>
        <taxon>Heliantheae</taxon>
        <taxon>Helianthus</taxon>
    </lineage>
</organism>
<dbReference type="Gene3D" id="3.20.20.80">
    <property type="entry name" value="Glycosidases"/>
    <property type="match status" value="1"/>
</dbReference>
<dbReference type="InterPro" id="IPR017853">
    <property type="entry name" value="GH"/>
</dbReference>
<evidence type="ECO:0000313" key="3">
    <source>
        <dbReference type="Proteomes" id="UP000215914"/>
    </source>
</evidence>
<keyword evidence="2" id="KW-0326">Glycosidase</keyword>
<dbReference type="GO" id="GO:0005975">
    <property type="term" value="P:carbohydrate metabolic process"/>
    <property type="evidence" value="ECO:0007669"/>
    <property type="project" value="InterPro"/>
</dbReference>
<protein>
    <submittedName>
        <fullName evidence="2">Beta-glucosidase</fullName>
        <ecNumber evidence="2">3.2.1.21</ecNumber>
    </submittedName>
</protein>
<dbReference type="InterPro" id="IPR001360">
    <property type="entry name" value="Glyco_hydro_1"/>
</dbReference>
<dbReference type="EC" id="3.2.1.21" evidence="2"/>
<dbReference type="EMBL" id="MNCJ02000325">
    <property type="protein sequence ID" value="KAF5787406.1"/>
    <property type="molecule type" value="Genomic_DNA"/>
</dbReference>
<sequence>MLQEDIETKQALGVDVYRFSISWARVLPRGRFGEIIQMGFCSITKYWMIFY</sequence>
<evidence type="ECO:0000256" key="1">
    <source>
        <dbReference type="ARBA" id="ARBA00010838"/>
    </source>
</evidence>
<keyword evidence="2" id="KW-0378">Hydrolase</keyword>
<name>A0A9K3HZL9_HELAN</name>
<dbReference type="AlphaFoldDB" id="A0A9K3HZL9"/>
<accession>A0A9K3HZL9</accession>
<keyword evidence="3" id="KW-1185">Reference proteome</keyword>
<reference evidence="2" key="2">
    <citation type="submission" date="2020-06" db="EMBL/GenBank/DDBJ databases">
        <title>Helianthus annuus Genome sequencing and assembly Release 2.</title>
        <authorList>
            <person name="Gouzy J."/>
            <person name="Langlade N."/>
            <person name="Munos S."/>
        </authorList>
    </citation>
    <scope>NUCLEOTIDE SEQUENCE</scope>
    <source>
        <tissue evidence="2">Leaves</tissue>
    </source>
</reference>
<dbReference type="Pfam" id="PF00232">
    <property type="entry name" value="Glyco_hydro_1"/>
    <property type="match status" value="1"/>
</dbReference>
<dbReference type="Gramene" id="mRNA:HanXRQr2_Chr10g0452391">
    <property type="protein sequence ID" value="mRNA:HanXRQr2_Chr10g0452391"/>
    <property type="gene ID" value="HanXRQr2_Chr10g0452391"/>
</dbReference>
<comment type="caution">
    <text evidence="2">The sequence shown here is derived from an EMBL/GenBank/DDBJ whole genome shotgun (WGS) entry which is preliminary data.</text>
</comment>